<sequence>MEINILKSGVTVKSLVAALPGMGNVGGIAAAYLIEELKMEPILEILDYMPPYVIHRNSIIGFERFSFKVYWGGGDFAVFTGFYQPQDPHILYELCNDLLDLAVSLGVKRIYTLGAAHTGISSPEPRVFYAVTDARLSEEIESYGAQQMRGEGYITGFNGLLLGLAARRNIEGVCFLGEIDRPDVAQPRASREVLKRLSAALGIAHLDYTRLDEQVRKVEAYISSLKRFEELRQQRVGTDVPPGVM</sequence>
<gene>
    <name evidence="1" type="ORF">B9J98_02950</name>
</gene>
<dbReference type="PANTHER" id="PTHR35610:SF7">
    <property type="entry name" value="3-ISOPROPYLMALATE DEHYDRATASE"/>
    <property type="match status" value="1"/>
</dbReference>
<dbReference type="AlphaFoldDB" id="A0A2R7Y680"/>
<dbReference type="SUPFAM" id="SSF159659">
    <property type="entry name" value="Cgl1923-like"/>
    <property type="match status" value="1"/>
</dbReference>
<evidence type="ECO:0008006" key="3">
    <source>
        <dbReference type="Google" id="ProtNLM"/>
    </source>
</evidence>
<dbReference type="InterPro" id="IPR019151">
    <property type="entry name" value="Proteasome_assmbl_chaperone_2"/>
</dbReference>
<dbReference type="EMBL" id="NDWU01000005">
    <property type="protein sequence ID" value="PUA33041.1"/>
    <property type="molecule type" value="Genomic_DNA"/>
</dbReference>
<dbReference type="PANTHER" id="PTHR35610">
    <property type="entry name" value="3-ISOPROPYLMALATE DEHYDRATASE-RELATED"/>
    <property type="match status" value="1"/>
</dbReference>
<name>A0A2R7Y680_9ARCH</name>
<protein>
    <recommendedName>
        <fullName evidence="3">Proteasome assembly chaperone family protein</fullName>
    </recommendedName>
</protein>
<dbReference type="InterPro" id="IPR038389">
    <property type="entry name" value="PSMG2_sf"/>
</dbReference>
<proteinExistence type="predicted"/>
<accession>A0A2R7Y680</accession>
<evidence type="ECO:0000313" key="2">
    <source>
        <dbReference type="Proteomes" id="UP000244066"/>
    </source>
</evidence>
<dbReference type="Proteomes" id="UP000244066">
    <property type="component" value="Unassembled WGS sequence"/>
</dbReference>
<comment type="caution">
    <text evidence="1">The sequence shown here is derived from an EMBL/GenBank/DDBJ whole genome shotgun (WGS) entry which is preliminary data.</text>
</comment>
<dbReference type="Pfam" id="PF09754">
    <property type="entry name" value="PAC2"/>
    <property type="match status" value="1"/>
</dbReference>
<evidence type="ECO:0000313" key="1">
    <source>
        <dbReference type="EMBL" id="PUA33041.1"/>
    </source>
</evidence>
<dbReference type="Gene3D" id="3.40.50.10900">
    <property type="entry name" value="PAC-like subunit"/>
    <property type="match status" value="1"/>
</dbReference>
<organism evidence="1 2">
    <name type="scientific">Candidatus Terraquivivens tikiterensis</name>
    <dbReference type="NCBI Taxonomy" id="1980982"/>
    <lineage>
        <taxon>Archaea</taxon>
        <taxon>Nitrososphaerota</taxon>
        <taxon>Candidatus Wolframiiraptoraceae</taxon>
        <taxon>Candidatus Terraquivivens</taxon>
    </lineage>
</organism>
<reference evidence="1 2" key="1">
    <citation type="submission" date="2017-04" db="EMBL/GenBank/DDBJ databases">
        <title>Draft Aigarchaeota genome from a New Zealand hot spring.</title>
        <authorList>
            <person name="Reysenbach A.-L."/>
            <person name="Donaho J.A."/>
            <person name="Gerhart J."/>
            <person name="Kelley J.F."/>
            <person name="Kouba K."/>
            <person name="Podar M."/>
            <person name="Stott M."/>
        </authorList>
    </citation>
    <scope>NUCLEOTIDE SEQUENCE [LARGE SCALE GENOMIC DNA]</scope>
    <source>
        <strain evidence="1">NZ13_MG1</strain>
    </source>
</reference>